<evidence type="ECO:0000259" key="2">
    <source>
        <dbReference type="Pfam" id="PF00171"/>
    </source>
</evidence>
<dbReference type="AlphaFoldDB" id="A0A6J6JIK8"/>
<gene>
    <name evidence="3" type="ORF">UFOPK1755_00766</name>
    <name evidence="4" type="ORF">UFOPK2155_00161</name>
</gene>
<evidence type="ECO:0000256" key="1">
    <source>
        <dbReference type="ARBA" id="ARBA00023002"/>
    </source>
</evidence>
<keyword evidence="1" id="KW-0560">Oxidoreductase</keyword>
<sequence>MTLDKQVRDAHAAWLQIRDWDSAKIVALLESIADALDQAKADLVPVAMEETNLPEARLTGEVGRTTGQLRLMARAVEDRTYLDITIDHADSSLTPPRPDLRLKTTSLGVVGVFGASNFPFAFGVAGGDTASALAAGCAVVVKVNPGHPRVSRMVGEIMIAAAQKASAPAGLISLVEDFDAGMALVEHPLTAAIAFTGSTHGGRALFDAANRREIPIPFYGELGGLNPVFVTRSMASEKAKETAEGFLGSITMGAGQFCTKPGFLIVDGASGINAELATLVSAAPAQKLLNSNIVKLHDKNRDETAQVPGMKLVAQNPDGGDTNVSVYTISGKDFLAAGESARREVFGPTAVVVDCADTDELLRVAESFSGTLTSGIHAIENDPMDLTALISIVERISGRIVWNLWPTGLAVTWAMQHGGPYPASTNPLFTSVGAKALLRFRRPITYQNFPQKYLSPVLRDGALELNGARINGKQ</sequence>
<proteinExistence type="predicted"/>
<dbReference type="InterPro" id="IPR044151">
    <property type="entry name" value="ALDH_KGSADH"/>
</dbReference>
<accession>A0A6J6JIK8</accession>
<dbReference type="CDD" id="cd07129">
    <property type="entry name" value="ALDH_KGSADH"/>
    <property type="match status" value="1"/>
</dbReference>
<dbReference type="Pfam" id="PF00171">
    <property type="entry name" value="Aldedh"/>
    <property type="match status" value="1"/>
</dbReference>
<dbReference type="InterPro" id="IPR015590">
    <property type="entry name" value="Aldehyde_DH_dom"/>
</dbReference>
<protein>
    <submittedName>
        <fullName evidence="4">Unannotated protein</fullName>
    </submittedName>
</protein>
<dbReference type="GO" id="GO:0016620">
    <property type="term" value="F:oxidoreductase activity, acting on the aldehyde or oxo group of donors, NAD or NADP as acceptor"/>
    <property type="evidence" value="ECO:0007669"/>
    <property type="project" value="InterPro"/>
</dbReference>
<evidence type="ECO:0000313" key="4">
    <source>
        <dbReference type="EMBL" id="CAB4635719.1"/>
    </source>
</evidence>
<name>A0A6J6JIK8_9ZZZZ</name>
<dbReference type="PANTHER" id="PTHR43353">
    <property type="entry name" value="SUCCINATE-SEMIALDEHYDE DEHYDROGENASE, MITOCHONDRIAL"/>
    <property type="match status" value="1"/>
</dbReference>
<dbReference type="InterPro" id="IPR016161">
    <property type="entry name" value="Ald_DH/histidinol_DH"/>
</dbReference>
<dbReference type="Gene3D" id="3.40.309.10">
    <property type="entry name" value="Aldehyde Dehydrogenase, Chain A, domain 2"/>
    <property type="match status" value="1"/>
</dbReference>
<feature type="domain" description="Aldehyde dehydrogenase" evidence="2">
    <location>
        <begin position="3"/>
        <end position="379"/>
    </location>
</feature>
<dbReference type="EMBL" id="CAEZVX010000007">
    <property type="protein sequence ID" value="CAB4635719.1"/>
    <property type="molecule type" value="Genomic_DNA"/>
</dbReference>
<dbReference type="EMBL" id="CAEZTX010000078">
    <property type="protein sequence ID" value="CAB4585015.1"/>
    <property type="molecule type" value="Genomic_DNA"/>
</dbReference>
<dbReference type="InterPro" id="IPR016163">
    <property type="entry name" value="Ald_DH_C"/>
</dbReference>
<dbReference type="InterPro" id="IPR050740">
    <property type="entry name" value="Aldehyde_DH_Superfamily"/>
</dbReference>
<dbReference type="Gene3D" id="3.40.605.10">
    <property type="entry name" value="Aldehyde Dehydrogenase, Chain A, domain 1"/>
    <property type="match status" value="1"/>
</dbReference>
<evidence type="ECO:0000313" key="3">
    <source>
        <dbReference type="EMBL" id="CAB4585015.1"/>
    </source>
</evidence>
<reference evidence="4" key="1">
    <citation type="submission" date="2020-05" db="EMBL/GenBank/DDBJ databases">
        <authorList>
            <person name="Chiriac C."/>
            <person name="Salcher M."/>
            <person name="Ghai R."/>
            <person name="Kavagutti S V."/>
        </authorList>
    </citation>
    <scope>NUCLEOTIDE SEQUENCE</scope>
</reference>
<dbReference type="SUPFAM" id="SSF53720">
    <property type="entry name" value="ALDH-like"/>
    <property type="match status" value="1"/>
</dbReference>
<dbReference type="InterPro" id="IPR016162">
    <property type="entry name" value="Ald_DH_N"/>
</dbReference>
<dbReference type="PANTHER" id="PTHR43353:SF3">
    <property type="entry name" value="ALDEHYDE DEHYDROGENASE-RELATED"/>
    <property type="match status" value="1"/>
</dbReference>
<organism evidence="4">
    <name type="scientific">freshwater metagenome</name>
    <dbReference type="NCBI Taxonomy" id="449393"/>
    <lineage>
        <taxon>unclassified sequences</taxon>
        <taxon>metagenomes</taxon>
        <taxon>ecological metagenomes</taxon>
    </lineage>
</organism>